<proteinExistence type="predicted"/>
<evidence type="ECO:0000256" key="2">
    <source>
        <dbReference type="SAM" id="Phobius"/>
    </source>
</evidence>
<evidence type="ECO:0000313" key="3">
    <source>
        <dbReference type="EMBL" id="SBT63913.1"/>
    </source>
</evidence>
<dbReference type="RefSeq" id="WP_091568839.1">
    <property type="nucleotide sequence ID" value="NZ_FLRH01000003.1"/>
</dbReference>
<accession>A0A1A9B475</accession>
<feature type="transmembrane region" description="Helical" evidence="2">
    <location>
        <begin position="81"/>
        <end position="98"/>
    </location>
</feature>
<reference evidence="4" key="1">
    <citation type="submission" date="2016-06" db="EMBL/GenBank/DDBJ databases">
        <authorList>
            <person name="Varghese N."/>
            <person name="Submissions Spin"/>
        </authorList>
    </citation>
    <scope>NUCLEOTIDE SEQUENCE [LARGE SCALE GENOMIC DNA]</scope>
    <source>
        <strain evidence="4">DSM 45794</strain>
    </source>
</reference>
<feature type="region of interest" description="Disordered" evidence="1">
    <location>
        <begin position="103"/>
        <end position="124"/>
    </location>
</feature>
<evidence type="ECO:0000313" key="4">
    <source>
        <dbReference type="Proteomes" id="UP000199558"/>
    </source>
</evidence>
<keyword evidence="4" id="KW-1185">Reference proteome</keyword>
<feature type="transmembrane region" description="Helical" evidence="2">
    <location>
        <begin position="33"/>
        <end position="50"/>
    </location>
</feature>
<protein>
    <submittedName>
        <fullName evidence="3">Uncharacterized protein</fullName>
    </submittedName>
</protein>
<keyword evidence="2" id="KW-1133">Transmembrane helix</keyword>
<keyword evidence="2" id="KW-0472">Membrane</keyword>
<dbReference type="STRING" id="946078.GA0070622_0881"/>
<organism evidence="3 4">
    <name type="scientific">Micromonospora sediminicola</name>
    <dbReference type="NCBI Taxonomy" id="946078"/>
    <lineage>
        <taxon>Bacteria</taxon>
        <taxon>Bacillati</taxon>
        <taxon>Actinomycetota</taxon>
        <taxon>Actinomycetes</taxon>
        <taxon>Micromonosporales</taxon>
        <taxon>Micromonosporaceae</taxon>
        <taxon>Micromonospora</taxon>
    </lineage>
</organism>
<name>A0A1A9B475_9ACTN</name>
<feature type="compositionally biased region" description="Low complexity" evidence="1">
    <location>
        <begin position="111"/>
        <end position="124"/>
    </location>
</feature>
<keyword evidence="2" id="KW-0812">Transmembrane</keyword>
<sequence>MKIFGREPALIVGATGSVLTVLAALKTPGIDAGAAAAITAFLSAVIIALTTRPWAPALFTGVIAAGAALVAEYGLAVPDGVTGAISASVLALFALLGVRPQVDPPIGPDGTARSTTSTSTTAAA</sequence>
<feature type="transmembrane region" description="Helical" evidence="2">
    <location>
        <begin position="57"/>
        <end position="75"/>
    </location>
</feature>
<evidence type="ECO:0000256" key="1">
    <source>
        <dbReference type="SAM" id="MobiDB-lite"/>
    </source>
</evidence>
<dbReference type="OrthoDB" id="4236610at2"/>
<dbReference type="Proteomes" id="UP000199558">
    <property type="component" value="Unassembled WGS sequence"/>
</dbReference>
<gene>
    <name evidence="3" type="ORF">GA0070622_0881</name>
</gene>
<dbReference type="AlphaFoldDB" id="A0A1A9B475"/>
<dbReference type="EMBL" id="FLRH01000003">
    <property type="protein sequence ID" value="SBT63913.1"/>
    <property type="molecule type" value="Genomic_DNA"/>
</dbReference>